<evidence type="ECO:0000256" key="1">
    <source>
        <dbReference type="SAM" id="SignalP"/>
    </source>
</evidence>
<evidence type="ECO:0000313" key="2">
    <source>
        <dbReference type="EMBL" id="RXG21194.1"/>
    </source>
</evidence>
<dbReference type="RefSeq" id="WP_128758461.1">
    <property type="nucleotide sequence ID" value="NZ_QOVM01000006.1"/>
</dbReference>
<sequence>MKNLKNYLVVAVAISGFQLANAQDNSDTNIASHILNVDVPEVALLDIFDANTNTEAAAILFDMSEATVTGINSEAGLYAFQALSYTDLYLNYTSVVASAANTDGYDLSRKINVQFETGSTFPGNLDLRITPEAPLLITDGGTVDSGGTVVSGGVALGKTVPVGTDALLVDSIESVYTGDENQGVKLTYTLEQNGNFAAYNAGSYQSTLIYTLTDL</sequence>
<dbReference type="OrthoDB" id="1426659at2"/>
<gene>
    <name evidence="2" type="ORF">DSM00_2711</name>
</gene>
<proteinExistence type="predicted"/>
<feature type="chain" id="PRO_5020770217" evidence="1">
    <location>
        <begin position="23"/>
        <end position="215"/>
    </location>
</feature>
<organism evidence="2 3">
    <name type="scientific">Leeuwenhoekiella aequorea</name>
    <dbReference type="NCBI Taxonomy" id="283736"/>
    <lineage>
        <taxon>Bacteria</taxon>
        <taxon>Pseudomonadati</taxon>
        <taxon>Bacteroidota</taxon>
        <taxon>Flavobacteriia</taxon>
        <taxon>Flavobacteriales</taxon>
        <taxon>Flavobacteriaceae</taxon>
        <taxon>Leeuwenhoekiella</taxon>
    </lineage>
</organism>
<protein>
    <submittedName>
        <fullName evidence="2">Uncharacterized protein</fullName>
    </submittedName>
</protein>
<accession>A0A4Q0P3R0</accession>
<dbReference type="AlphaFoldDB" id="A0A4Q0P3R0"/>
<keyword evidence="3" id="KW-1185">Reference proteome</keyword>
<keyword evidence="1" id="KW-0732">Signal</keyword>
<comment type="caution">
    <text evidence="2">The sequence shown here is derived from an EMBL/GenBank/DDBJ whole genome shotgun (WGS) entry which is preliminary data.</text>
</comment>
<reference evidence="2 3" key="1">
    <citation type="submission" date="2018-07" db="EMBL/GenBank/DDBJ databases">
        <title>Leeuwenhoekiella genomics.</title>
        <authorList>
            <person name="Tahon G."/>
            <person name="Willems A."/>
        </authorList>
    </citation>
    <scope>NUCLEOTIDE SEQUENCE [LARGE SCALE GENOMIC DNA]</scope>
    <source>
        <strain evidence="2 3">LMG 22550</strain>
    </source>
</reference>
<name>A0A4Q0P3R0_9FLAO</name>
<dbReference type="EMBL" id="QOVM01000006">
    <property type="protein sequence ID" value="RXG21194.1"/>
    <property type="molecule type" value="Genomic_DNA"/>
</dbReference>
<evidence type="ECO:0000313" key="3">
    <source>
        <dbReference type="Proteomes" id="UP000289238"/>
    </source>
</evidence>
<dbReference type="Proteomes" id="UP000289238">
    <property type="component" value="Unassembled WGS sequence"/>
</dbReference>
<feature type="signal peptide" evidence="1">
    <location>
        <begin position="1"/>
        <end position="22"/>
    </location>
</feature>